<feature type="transmembrane region" description="Helical" evidence="4">
    <location>
        <begin position="954"/>
        <end position="976"/>
    </location>
</feature>
<dbReference type="Pfam" id="PF00041">
    <property type="entry name" value="fn3"/>
    <property type="match status" value="1"/>
</dbReference>
<organism evidence="8 9">
    <name type="scientific">Clytia hemisphaerica</name>
    <dbReference type="NCBI Taxonomy" id="252671"/>
    <lineage>
        <taxon>Eukaryota</taxon>
        <taxon>Metazoa</taxon>
        <taxon>Cnidaria</taxon>
        <taxon>Hydrozoa</taxon>
        <taxon>Hydroidolina</taxon>
        <taxon>Leptothecata</taxon>
        <taxon>Obeliida</taxon>
        <taxon>Clytiidae</taxon>
        <taxon>Clytia</taxon>
    </lineage>
</organism>
<dbReference type="InterPro" id="IPR036116">
    <property type="entry name" value="FN3_sf"/>
</dbReference>
<dbReference type="SMART" id="SM00408">
    <property type="entry name" value="IGc2"/>
    <property type="match status" value="2"/>
</dbReference>
<name>A0A7M5WL03_9CNID</name>
<dbReference type="InterPro" id="IPR013098">
    <property type="entry name" value="Ig_I-set"/>
</dbReference>
<evidence type="ECO:0000313" key="8">
    <source>
        <dbReference type="EnsemblMetazoa" id="CLYHEMP008506.1"/>
    </source>
</evidence>
<dbReference type="InterPro" id="IPR003598">
    <property type="entry name" value="Ig_sub2"/>
</dbReference>
<dbReference type="InterPro" id="IPR036179">
    <property type="entry name" value="Ig-like_dom_sf"/>
</dbReference>
<dbReference type="InterPro" id="IPR003961">
    <property type="entry name" value="FN3_dom"/>
</dbReference>
<evidence type="ECO:0000256" key="2">
    <source>
        <dbReference type="ARBA" id="ARBA00023157"/>
    </source>
</evidence>
<feature type="chain" id="PRO_5029787902" evidence="5">
    <location>
        <begin position="22"/>
        <end position="1121"/>
    </location>
</feature>
<dbReference type="CDD" id="cd00063">
    <property type="entry name" value="FN3"/>
    <property type="match status" value="3"/>
</dbReference>
<dbReference type="SUPFAM" id="SSF49265">
    <property type="entry name" value="Fibronectin type III"/>
    <property type="match status" value="3"/>
</dbReference>
<evidence type="ECO:0000313" key="9">
    <source>
        <dbReference type="Proteomes" id="UP000594262"/>
    </source>
</evidence>
<reference evidence="8" key="1">
    <citation type="submission" date="2021-01" db="UniProtKB">
        <authorList>
            <consortium name="EnsemblMetazoa"/>
        </authorList>
    </citation>
    <scope>IDENTIFICATION</scope>
</reference>
<keyword evidence="5" id="KW-0732">Signal</keyword>
<dbReference type="GO" id="GO:0016020">
    <property type="term" value="C:membrane"/>
    <property type="evidence" value="ECO:0007669"/>
    <property type="project" value="UniProtKB-SubCell"/>
</dbReference>
<dbReference type="SUPFAM" id="SSF48726">
    <property type="entry name" value="Immunoglobulin"/>
    <property type="match status" value="3"/>
</dbReference>
<keyword evidence="4" id="KW-0472">Membrane</keyword>
<keyword evidence="1" id="KW-0677">Repeat</keyword>
<feature type="domain" description="Fibronectin type-III" evidence="7">
    <location>
        <begin position="601"/>
        <end position="697"/>
    </location>
</feature>
<dbReference type="SMART" id="SM00409">
    <property type="entry name" value="IG"/>
    <property type="match status" value="3"/>
</dbReference>
<proteinExistence type="predicted"/>
<feature type="domain" description="Ig-like" evidence="6">
    <location>
        <begin position="310"/>
        <end position="392"/>
    </location>
</feature>
<dbReference type="OrthoDB" id="6244967at2759"/>
<dbReference type="InterPro" id="IPR013783">
    <property type="entry name" value="Ig-like_fold"/>
</dbReference>
<dbReference type="Proteomes" id="UP000594262">
    <property type="component" value="Unplaced"/>
</dbReference>
<dbReference type="GeneID" id="136804914"/>
<dbReference type="Gene3D" id="2.60.40.10">
    <property type="entry name" value="Immunoglobulins"/>
    <property type="match status" value="6"/>
</dbReference>
<keyword evidence="2" id="KW-1015">Disulfide bond</keyword>
<feature type="domain" description="Fibronectin type-III" evidence="7">
    <location>
        <begin position="717"/>
        <end position="812"/>
    </location>
</feature>
<dbReference type="PROSITE" id="PS50835">
    <property type="entry name" value="IG_LIKE"/>
    <property type="match status" value="4"/>
</dbReference>
<feature type="domain" description="Ig-like" evidence="6">
    <location>
        <begin position="47"/>
        <end position="116"/>
    </location>
</feature>
<sequence>MRPWQCAYYCVILFMLLVTNGSGSDNSTLDIFHRISSAQVYNINTANRSVTINCPLSCINCSFKPVIDWKFDGKGFLNDNDVVIGTDYIYIKNFVSSKHSGQYQCFITVGYFSVISPIIRVRKPAIPLFTISNQLVSLNGKAIFSCHDVSSFTNHQYTVKWFKDDVPLNPIQKKLDLFEELLFIRNITTNDVGRYHCQLVSTDGESVASSKKKDLLLIGASDSLPTIQHVTNNKEILSGQEVILFCASKGQSDSINLFKQDDTHYYQLAEGRGFIKKSIKVTETSTYTCEIESSGVRAKEDFIISVVDAPNIVNSDSIHLDQTIANDLITLDCESNSRPQPRNTWLKNSFKIEGSDRKTRLNITGHSILNGGLYQCLSYNKVGAAMKMVYLTLGTTGLTPRELLVRAESSTVFSASWKPPMNFDHTKEHKYKTSWVGPTGMPHTFFTSKTHIRVDGFGVYGGYDFLLTVCFTYMPADEQASDCIYGQILMPEGIPTQGPYLKEYTRRWGKSNEFELTWQPLSKEHSMGKIIKYNIYAQKFFADYRSPVEKIEVPGGDNSNAAIHLKKGSYKVWITGVTSKGEGPKSDELTIYTEDYHHETNMLQVQTEWSKTKQDQATISWKFRIKATETAYKILYVPIPYNDYWREVTDTQVDGRTSSIKINNLDPKLKYRFTVLCLREVERYPRDDIIDGQSSNAYLMPRGVARLTNSSRLDVPAPKNLRCTSDKEQEIKLTWDTVPSAPNTKVVLGYRVHLLEEIKGSIGIFETRQSSLVLTNLTKGFWYGVQLTAYGQHQGRYLKSEFLSCRTKTKAPSKPRDVEYDFIYDNLDDTSYLRLRWKPPLFTGGSVFSYQIVHETDEAIETLVNFPFPVYERNVILNRQDDEYIHYEGIWTQQTRKLSLKQIFTIVAINDYGRGEAYTNTTHGVFYSKLHKTDKPTSNQSPSQKPFLEEDNRMGILAGLSISLFFLLIFIVICVVKEPCKKINTGLPHHTASSNTGGDFEYQQRLLVNHSSNQSNGTTTSEENSDESRLQRNKKNNGWKFFQKFHRPKLPGRRSYGKKDFSDSGIRVSYSSGSSASRIGNLQQNNCPPRCASTCSVLESYNDRRIPTEDARISFLPPSSR</sequence>
<keyword evidence="4" id="KW-1133">Transmembrane helix</keyword>
<dbReference type="InterPro" id="IPR007110">
    <property type="entry name" value="Ig-like_dom"/>
</dbReference>
<feature type="signal peptide" evidence="5">
    <location>
        <begin position="1"/>
        <end position="21"/>
    </location>
</feature>
<evidence type="ECO:0000259" key="6">
    <source>
        <dbReference type="PROSITE" id="PS50835"/>
    </source>
</evidence>
<evidence type="ECO:0000259" key="7">
    <source>
        <dbReference type="PROSITE" id="PS50853"/>
    </source>
</evidence>
<feature type="domain" description="Fibronectin type-III" evidence="7">
    <location>
        <begin position="495"/>
        <end position="596"/>
    </location>
</feature>
<accession>A0A7M5WL03</accession>
<evidence type="ECO:0000256" key="4">
    <source>
        <dbReference type="SAM" id="Phobius"/>
    </source>
</evidence>
<feature type="domain" description="Ig-like" evidence="6">
    <location>
        <begin position="225"/>
        <end position="305"/>
    </location>
</feature>
<evidence type="ECO:0000256" key="3">
    <source>
        <dbReference type="SAM" id="MobiDB-lite"/>
    </source>
</evidence>
<dbReference type="InterPro" id="IPR003599">
    <property type="entry name" value="Ig_sub"/>
</dbReference>
<feature type="domain" description="Ig-like" evidence="6">
    <location>
        <begin position="124"/>
        <end position="208"/>
    </location>
</feature>
<dbReference type="Pfam" id="PF07679">
    <property type="entry name" value="I-set"/>
    <property type="match status" value="1"/>
</dbReference>
<dbReference type="EnsemblMetazoa" id="CLYHEMT008506.1">
    <property type="protein sequence ID" value="CLYHEMP008506.1"/>
    <property type="gene ID" value="CLYHEMG008506"/>
</dbReference>
<evidence type="ECO:0000256" key="1">
    <source>
        <dbReference type="ARBA" id="ARBA00022737"/>
    </source>
</evidence>
<dbReference type="RefSeq" id="XP_066917539.1">
    <property type="nucleotide sequence ID" value="XM_067061438.1"/>
</dbReference>
<protein>
    <submittedName>
        <fullName evidence="8">Uncharacterized protein</fullName>
    </submittedName>
</protein>
<dbReference type="PROSITE" id="PS50853">
    <property type="entry name" value="FN3"/>
    <property type="match status" value="3"/>
</dbReference>
<dbReference type="AlphaFoldDB" id="A0A7M5WL03"/>
<keyword evidence="4" id="KW-0812">Transmembrane</keyword>
<keyword evidence="9" id="KW-1185">Reference proteome</keyword>
<dbReference type="PANTHER" id="PTHR44170:SF6">
    <property type="entry name" value="CONTACTIN"/>
    <property type="match status" value="1"/>
</dbReference>
<evidence type="ECO:0000256" key="5">
    <source>
        <dbReference type="SAM" id="SignalP"/>
    </source>
</evidence>
<feature type="region of interest" description="Disordered" evidence="3">
    <location>
        <begin position="1011"/>
        <end position="1033"/>
    </location>
</feature>
<dbReference type="GO" id="GO:0098609">
    <property type="term" value="P:cell-cell adhesion"/>
    <property type="evidence" value="ECO:0007669"/>
    <property type="project" value="TreeGrafter"/>
</dbReference>
<dbReference type="SMART" id="SM00060">
    <property type="entry name" value="FN3"/>
    <property type="match status" value="4"/>
</dbReference>
<dbReference type="PANTHER" id="PTHR44170">
    <property type="entry name" value="PROTEIN SIDEKICK"/>
    <property type="match status" value="1"/>
</dbReference>
<feature type="compositionally biased region" description="Polar residues" evidence="3">
    <location>
        <begin position="1011"/>
        <end position="1022"/>
    </location>
</feature>